<organism evidence="3 4">
    <name type="scientific">Thalassovita mangrovi</name>
    <dbReference type="NCBI Taxonomy" id="2692236"/>
    <lineage>
        <taxon>Bacteria</taxon>
        <taxon>Pseudomonadati</taxon>
        <taxon>Pseudomonadota</taxon>
        <taxon>Alphaproteobacteria</taxon>
        <taxon>Rhodobacterales</taxon>
        <taxon>Roseobacteraceae</taxon>
        <taxon>Thalassovita</taxon>
    </lineage>
</organism>
<evidence type="ECO:0000256" key="1">
    <source>
        <dbReference type="SAM" id="SignalP"/>
    </source>
</evidence>
<feature type="chain" id="PRO_5026940244" evidence="1">
    <location>
        <begin position="27"/>
        <end position="295"/>
    </location>
</feature>
<dbReference type="SUPFAM" id="SSF53850">
    <property type="entry name" value="Periplasmic binding protein-like II"/>
    <property type="match status" value="1"/>
</dbReference>
<feature type="signal peptide" evidence="1">
    <location>
        <begin position="1"/>
        <end position="26"/>
    </location>
</feature>
<dbReference type="GO" id="GO:0022857">
    <property type="term" value="F:transmembrane transporter activity"/>
    <property type="evidence" value="ECO:0007669"/>
    <property type="project" value="InterPro"/>
</dbReference>
<dbReference type="EMBL" id="WWEN01000005">
    <property type="protein sequence ID" value="MYM56267.1"/>
    <property type="molecule type" value="Genomic_DNA"/>
</dbReference>
<accession>A0A6L8LJL7</accession>
<dbReference type="Pfam" id="PF04069">
    <property type="entry name" value="OpuAC"/>
    <property type="match status" value="1"/>
</dbReference>
<dbReference type="RefSeq" id="WP_160974129.1">
    <property type="nucleotide sequence ID" value="NZ_WWEN01000005.1"/>
</dbReference>
<evidence type="ECO:0000313" key="3">
    <source>
        <dbReference type="EMBL" id="MYM56267.1"/>
    </source>
</evidence>
<keyword evidence="4" id="KW-1185">Reference proteome</keyword>
<dbReference type="Proteomes" id="UP000479043">
    <property type="component" value="Unassembled WGS sequence"/>
</dbReference>
<name>A0A6L8LJL7_9RHOB</name>
<dbReference type="Gene3D" id="3.40.190.120">
    <property type="entry name" value="Osmoprotection protein (prox), domain 2"/>
    <property type="match status" value="1"/>
</dbReference>
<evidence type="ECO:0000313" key="4">
    <source>
        <dbReference type="Proteomes" id="UP000479043"/>
    </source>
</evidence>
<comment type="caution">
    <text evidence="3">The sequence shown here is derived from an EMBL/GenBank/DDBJ whole genome shotgun (WGS) entry which is preliminary data.</text>
</comment>
<protein>
    <submittedName>
        <fullName evidence="3">Glycine/betaine ABC transporter substrate-binding protein</fullName>
    </submittedName>
</protein>
<gene>
    <name evidence="3" type="ORF">GR167_13195</name>
</gene>
<dbReference type="CDD" id="cd13611">
    <property type="entry name" value="PBP2_YehZ"/>
    <property type="match status" value="1"/>
</dbReference>
<dbReference type="AlphaFoldDB" id="A0A6L8LJL7"/>
<dbReference type="InterPro" id="IPR007210">
    <property type="entry name" value="ABC_Gly_betaine_transp_sub-bd"/>
</dbReference>
<evidence type="ECO:0000259" key="2">
    <source>
        <dbReference type="Pfam" id="PF04069"/>
    </source>
</evidence>
<dbReference type="GO" id="GO:0043190">
    <property type="term" value="C:ATP-binding cassette (ABC) transporter complex"/>
    <property type="evidence" value="ECO:0007669"/>
    <property type="project" value="InterPro"/>
</dbReference>
<sequence length="295" mass="32283">MFKKLAQTATRVLVATALLSATSAYAQEVRVGGKNFTEQLLVAEITNQFLTAKGMDVEKRDGMGTSVLRAALENDQLDVYWEYTGTSLVTFNKVEDKLSAEDTYNKVKELDAKVGITWLNPSAANSTYAIAVRASDDKGLSTISDLAAAYNGDAGLKFGVNAEFPKRPDGLPGMEEAYGFDVARKNLAPMQTGLIYQALKDEQLDIGLVFALDGRIQAFDFKVLKDDKEFFPNYALTPNIRTEYLDANPEVGTLLNTLSAVFTDEIVRDLCARVDVDKKTVEDVSAAFLSEQGLI</sequence>
<keyword evidence="1" id="KW-0732">Signal</keyword>
<proteinExistence type="predicted"/>
<feature type="domain" description="ABC-type glycine betaine transport system substrate-binding" evidence="2">
    <location>
        <begin position="28"/>
        <end position="291"/>
    </location>
</feature>
<reference evidence="3 4" key="1">
    <citation type="submission" date="2020-01" db="EMBL/GenBank/DDBJ databases">
        <authorList>
            <person name="Chen S."/>
        </authorList>
    </citation>
    <scope>NUCLEOTIDE SEQUENCE [LARGE SCALE GENOMIC DNA]</scope>
    <source>
        <strain evidence="3 4">GS-10</strain>
    </source>
</reference>
<dbReference type="Gene3D" id="3.40.190.10">
    <property type="entry name" value="Periplasmic binding protein-like II"/>
    <property type="match status" value="1"/>
</dbReference>